<evidence type="ECO:0000259" key="2">
    <source>
        <dbReference type="Pfam" id="PF01205"/>
    </source>
</evidence>
<dbReference type="InterPro" id="IPR023582">
    <property type="entry name" value="Impact"/>
</dbReference>
<dbReference type="EMBL" id="CP034457">
    <property type="protein sequence ID" value="QBM86949.1"/>
    <property type="molecule type" value="Genomic_DNA"/>
</dbReference>
<reference evidence="4" key="1">
    <citation type="submission" date="2019-03" db="EMBL/GenBank/DDBJ databases">
        <title>Snf2 controls pulcherriminic acid biosynthesis and connects pigmentation and antifungal activity of the yeast Metschnikowia pulcherrima.</title>
        <authorList>
            <person name="Gore-Lloyd D."/>
            <person name="Sumann I."/>
            <person name="Brachmann A.O."/>
            <person name="Schneeberger K."/>
            <person name="Ortiz-Merino R.A."/>
            <person name="Moreno-Beltran M."/>
            <person name="Schlaefli M."/>
            <person name="Kirner P."/>
            <person name="Santos Kron A."/>
            <person name="Wolfe K.H."/>
            <person name="Piel J."/>
            <person name="Ahrens C.H."/>
            <person name="Henk D."/>
            <person name="Freimoser F.M."/>
        </authorList>
    </citation>
    <scope>NUCLEOTIDE SEQUENCE [LARGE SCALE GENOMIC DNA]</scope>
    <source>
        <strain evidence="4">APC 1.2</strain>
    </source>
</reference>
<gene>
    <name evidence="3" type="primary">MPUL0B01410</name>
    <name evidence="3" type="ORF">METSCH_B01410</name>
</gene>
<dbReference type="STRING" id="2163413.A0A4P6XJT3"/>
<evidence type="ECO:0000313" key="4">
    <source>
        <dbReference type="Proteomes" id="UP000292447"/>
    </source>
</evidence>
<dbReference type="InterPro" id="IPR020568">
    <property type="entry name" value="Ribosomal_Su5_D2-typ_SF"/>
</dbReference>
<dbReference type="InterPro" id="IPR001498">
    <property type="entry name" value="Impact_N"/>
</dbReference>
<feature type="domain" description="Impact N-terminal" evidence="2">
    <location>
        <begin position="44"/>
        <end position="165"/>
    </location>
</feature>
<dbReference type="AlphaFoldDB" id="A0A4P6XJT3"/>
<evidence type="ECO:0000313" key="3">
    <source>
        <dbReference type="EMBL" id="QBM86949.1"/>
    </source>
</evidence>
<dbReference type="Proteomes" id="UP000292447">
    <property type="component" value="Chromosome II"/>
</dbReference>
<dbReference type="SUPFAM" id="SSF54211">
    <property type="entry name" value="Ribosomal protein S5 domain 2-like"/>
    <property type="match status" value="1"/>
</dbReference>
<sequence length="180" mass="20264">MTRLHATVKSLSHYSSAFSRQIAWGRRNLSIIKEWHESQIITDRRSKFQARHVPLTDPADIPEIISQFLAQNKSLAKNASHPHMLAWRTGQVSPIERGQLETTPAYVNVQQGFKDCGEKGAGSRILDVLVSHGAFNKLVIVTRWYGGSPLGSLRFRHIANSSAESLRKGTTNERHVTKRK</sequence>
<keyword evidence="4" id="KW-1185">Reference proteome</keyword>
<comment type="similarity">
    <text evidence="1">Belongs to the IMPACT family.</text>
</comment>
<dbReference type="GO" id="GO:0140469">
    <property type="term" value="P:GCN2-mediated signaling"/>
    <property type="evidence" value="ECO:0007669"/>
    <property type="project" value="TreeGrafter"/>
</dbReference>
<accession>A0A4P6XJT3</accession>
<name>A0A4P6XJT3_9ASCO</name>
<evidence type="ECO:0000256" key="1">
    <source>
        <dbReference type="ARBA" id="ARBA00007665"/>
    </source>
</evidence>
<protein>
    <submittedName>
        <fullName evidence="3">Uncharacterized protein family UPF0029</fullName>
    </submittedName>
</protein>
<dbReference type="GO" id="GO:0006446">
    <property type="term" value="P:regulation of translational initiation"/>
    <property type="evidence" value="ECO:0007669"/>
    <property type="project" value="TreeGrafter"/>
</dbReference>
<dbReference type="GO" id="GO:0005737">
    <property type="term" value="C:cytoplasm"/>
    <property type="evidence" value="ECO:0007669"/>
    <property type="project" value="TreeGrafter"/>
</dbReference>
<dbReference type="PANTHER" id="PTHR16301">
    <property type="entry name" value="IMPACT-RELATED"/>
    <property type="match status" value="1"/>
</dbReference>
<dbReference type="InterPro" id="IPR036956">
    <property type="entry name" value="Impact_N_sf"/>
</dbReference>
<proteinExistence type="inferred from homology"/>
<organism evidence="3 4">
    <name type="scientific">Metschnikowia aff. pulcherrima</name>
    <dbReference type="NCBI Taxonomy" id="2163413"/>
    <lineage>
        <taxon>Eukaryota</taxon>
        <taxon>Fungi</taxon>
        <taxon>Dikarya</taxon>
        <taxon>Ascomycota</taxon>
        <taxon>Saccharomycotina</taxon>
        <taxon>Pichiomycetes</taxon>
        <taxon>Metschnikowiaceae</taxon>
        <taxon>Metschnikowia</taxon>
    </lineage>
</organism>
<dbReference type="Pfam" id="PF01205">
    <property type="entry name" value="Impact_N"/>
    <property type="match status" value="1"/>
</dbReference>
<dbReference type="Gene3D" id="3.30.230.30">
    <property type="entry name" value="Impact, N-terminal domain"/>
    <property type="match status" value="1"/>
</dbReference>
<dbReference type="PANTHER" id="PTHR16301:SF17">
    <property type="entry name" value="IMPACT FAMILY MEMBER YDL177C"/>
    <property type="match status" value="1"/>
</dbReference>